<evidence type="ECO:0000256" key="8">
    <source>
        <dbReference type="ARBA" id="ARBA00022723"/>
    </source>
</evidence>
<dbReference type="InterPro" id="IPR000719">
    <property type="entry name" value="Prot_kinase_dom"/>
</dbReference>
<dbReference type="InterPro" id="IPR011009">
    <property type="entry name" value="Kinase-like_dom_sf"/>
</dbReference>
<reference evidence="20" key="1">
    <citation type="submission" date="2021-02" db="EMBL/GenBank/DDBJ databases">
        <authorList>
            <person name="Nowell W R."/>
        </authorList>
    </citation>
    <scope>NUCLEOTIDE SEQUENCE</scope>
</reference>
<evidence type="ECO:0000256" key="10">
    <source>
        <dbReference type="ARBA" id="ARBA00022777"/>
    </source>
</evidence>
<keyword evidence="11" id="KW-1000">Mitochondrion outer membrane</keyword>
<accession>A0A815UP75</accession>
<comment type="subcellular location">
    <subcellularLocation>
        <location evidence="3">Cytoplasm</location>
        <location evidence="3">Cytosol</location>
    </subcellularLocation>
    <subcellularLocation>
        <location evidence="2">Mitochondrion inner membrane</location>
        <topology evidence="2">Single-pass membrane protein</topology>
    </subcellularLocation>
    <subcellularLocation>
        <location evidence="4">Mitochondrion outer membrane</location>
        <topology evidence="4">Single-pass membrane protein</topology>
    </subcellularLocation>
</comment>
<dbReference type="Gene3D" id="1.10.510.10">
    <property type="entry name" value="Transferase(Phosphotransferase) domain 1"/>
    <property type="match status" value="1"/>
</dbReference>
<evidence type="ECO:0000256" key="14">
    <source>
        <dbReference type="ARBA" id="ARBA00022842"/>
    </source>
</evidence>
<evidence type="ECO:0000256" key="17">
    <source>
        <dbReference type="ARBA" id="ARBA00047899"/>
    </source>
</evidence>
<keyword evidence="9" id="KW-0547">Nucleotide-binding</keyword>
<dbReference type="PANTHER" id="PTHR22972">
    <property type="entry name" value="SERINE/THREONINE PROTEIN KINASE"/>
    <property type="match status" value="1"/>
</dbReference>
<dbReference type="GO" id="GO:0090141">
    <property type="term" value="P:positive regulation of mitochondrial fission"/>
    <property type="evidence" value="ECO:0007669"/>
    <property type="project" value="TreeGrafter"/>
</dbReference>
<dbReference type="EC" id="2.7.11.1" evidence="5"/>
<evidence type="ECO:0000256" key="12">
    <source>
        <dbReference type="ARBA" id="ARBA00022792"/>
    </source>
</evidence>
<keyword evidence="12" id="KW-0472">Membrane</keyword>
<evidence type="ECO:0000256" key="1">
    <source>
        <dbReference type="ARBA" id="ARBA00001946"/>
    </source>
</evidence>
<dbReference type="GO" id="GO:0046872">
    <property type="term" value="F:metal ion binding"/>
    <property type="evidence" value="ECO:0007669"/>
    <property type="project" value="UniProtKB-KW"/>
</dbReference>
<evidence type="ECO:0000256" key="5">
    <source>
        <dbReference type="ARBA" id="ARBA00012513"/>
    </source>
</evidence>
<evidence type="ECO:0000313" key="23">
    <source>
        <dbReference type="Proteomes" id="UP000663870"/>
    </source>
</evidence>
<evidence type="ECO:0000313" key="21">
    <source>
        <dbReference type="EMBL" id="CAF1662343.1"/>
    </source>
</evidence>
<comment type="catalytic activity">
    <reaction evidence="18">
        <text>L-seryl-[protein] + ATP = O-phospho-L-seryl-[protein] + ADP + H(+)</text>
        <dbReference type="Rhea" id="RHEA:17989"/>
        <dbReference type="Rhea" id="RHEA-COMP:9863"/>
        <dbReference type="Rhea" id="RHEA-COMP:11604"/>
        <dbReference type="ChEBI" id="CHEBI:15378"/>
        <dbReference type="ChEBI" id="CHEBI:29999"/>
        <dbReference type="ChEBI" id="CHEBI:30616"/>
        <dbReference type="ChEBI" id="CHEBI:83421"/>
        <dbReference type="ChEBI" id="CHEBI:456216"/>
        <dbReference type="EC" id="2.7.11.1"/>
    </reaction>
</comment>
<dbReference type="Proteomes" id="UP000663870">
    <property type="component" value="Unassembled WGS sequence"/>
</dbReference>
<keyword evidence="8" id="KW-0479">Metal-binding</keyword>
<evidence type="ECO:0000313" key="20">
    <source>
        <dbReference type="EMBL" id="CAF1522113.1"/>
    </source>
</evidence>
<dbReference type="GO" id="GO:0005743">
    <property type="term" value="C:mitochondrial inner membrane"/>
    <property type="evidence" value="ECO:0007669"/>
    <property type="project" value="UniProtKB-SubCell"/>
</dbReference>
<keyword evidence="14" id="KW-0460">Magnesium</keyword>
<dbReference type="Pfam" id="PF07714">
    <property type="entry name" value="PK_Tyr_Ser-Thr"/>
    <property type="match status" value="1"/>
</dbReference>
<dbReference type="InterPro" id="IPR008271">
    <property type="entry name" value="Ser/Thr_kinase_AS"/>
</dbReference>
<dbReference type="InterPro" id="IPR001245">
    <property type="entry name" value="Ser-Thr/Tyr_kinase_cat_dom"/>
</dbReference>
<sequence>MYSCFVDSSSLFNEVQEYYRMVIPTRLSSDSYRRNKTLFIIMRKYDLTLNEYIQLNKPNNYQRLLFFAQLLETLLYLNKHSIVHRDLKSDNLLICNTTTLIYGQVELYVMNFCLNQIHFFYGTLQQENYDNENLLSISLITSSIIERLVHSMYRKNSEKSILGY</sequence>
<dbReference type="GO" id="GO:0004674">
    <property type="term" value="F:protein serine/threonine kinase activity"/>
    <property type="evidence" value="ECO:0007669"/>
    <property type="project" value="UniProtKB-KW"/>
</dbReference>
<dbReference type="GO" id="GO:0005741">
    <property type="term" value="C:mitochondrial outer membrane"/>
    <property type="evidence" value="ECO:0007669"/>
    <property type="project" value="UniProtKB-SubCell"/>
</dbReference>
<dbReference type="EMBL" id="CAJNOL010013061">
    <property type="protein sequence ID" value="CAF1662343.1"/>
    <property type="molecule type" value="Genomic_DNA"/>
</dbReference>
<evidence type="ECO:0000256" key="18">
    <source>
        <dbReference type="ARBA" id="ARBA00048679"/>
    </source>
</evidence>
<dbReference type="PANTHER" id="PTHR22972:SF7">
    <property type="entry name" value="SERINE_THREONINE-PROTEIN KINASE PINK1, MITOCHONDRIAL"/>
    <property type="match status" value="1"/>
</dbReference>
<dbReference type="SUPFAM" id="SSF56112">
    <property type="entry name" value="Protein kinase-like (PK-like)"/>
    <property type="match status" value="1"/>
</dbReference>
<comment type="cofactor">
    <cofactor evidence="1">
        <name>Mg(2+)</name>
        <dbReference type="ChEBI" id="CHEBI:18420"/>
    </cofactor>
</comment>
<keyword evidence="13" id="KW-0067">ATP-binding</keyword>
<evidence type="ECO:0000256" key="7">
    <source>
        <dbReference type="ARBA" id="ARBA00022679"/>
    </source>
</evidence>
<keyword evidence="15" id="KW-0809">Transit peptide</keyword>
<evidence type="ECO:0000256" key="3">
    <source>
        <dbReference type="ARBA" id="ARBA00004514"/>
    </source>
</evidence>
<proteinExistence type="predicted"/>
<evidence type="ECO:0000256" key="15">
    <source>
        <dbReference type="ARBA" id="ARBA00022946"/>
    </source>
</evidence>
<dbReference type="GO" id="GO:0005829">
    <property type="term" value="C:cytosol"/>
    <property type="evidence" value="ECO:0007669"/>
    <property type="project" value="UniProtKB-SubCell"/>
</dbReference>
<dbReference type="Proteomes" id="UP000663854">
    <property type="component" value="Unassembled WGS sequence"/>
</dbReference>
<keyword evidence="23" id="KW-1185">Reference proteome</keyword>
<gene>
    <name evidence="21" type="ORF">JXQ802_LOCUS56247</name>
    <name evidence="20" type="ORF">PYM288_LOCUS39692</name>
</gene>
<feature type="domain" description="Protein kinase" evidence="19">
    <location>
        <begin position="1"/>
        <end position="164"/>
    </location>
</feature>
<dbReference type="GO" id="GO:0000422">
    <property type="term" value="P:autophagy of mitochondrion"/>
    <property type="evidence" value="ECO:0007669"/>
    <property type="project" value="TreeGrafter"/>
</dbReference>
<evidence type="ECO:0000256" key="13">
    <source>
        <dbReference type="ARBA" id="ARBA00022840"/>
    </source>
</evidence>
<dbReference type="PROSITE" id="PS00108">
    <property type="entry name" value="PROTEIN_KINASE_ST"/>
    <property type="match status" value="1"/>
</dbReference>
<dbReference type="GO" id="GO:0042981">
    <property type="term" value="P:regulation of apoptotic process"/>
    <property type="evidence" value="ECO:0007669"/>
    <property type="project" value="TreeGrafter"/>
</dbReference>
<evidence type="ECO:0000256" key="2">
    <source>
        <dbReference type="ARBA" id="ARBA00004434"/>
    </source>
</evidence>
<comment type="caution">
    <text evidence="20">The sequence shown here is derived from an EMBL/GenBank/DDBJ whole genome shotgun (WGS) entry which is preliminary data.</text>
</comment>
<dbReference type="AlphaFoldDB" id="A0A815UP75"/>
<dbReference type="EMBL" id="CAJNOH010011218">
    <property type="protein sequence ID" value="CAF1522113.1"/>
    <property type="molecule type" value="Genomic_DNA"/>
</dbReference>
<evidence type="ECO:0000256" key="11">
    <source>
        <dbReference type="ARBA" id="ARBA00022787"/>
    </source>
</evidence>
<keyword evidence="16" id="KW-0496">Mitochondrion</keyword>
<comment type="catalytic activity">
    <reaction evidence="17">
        <text>L-threonyl-[protein] + ATP = O-phospho-L-threonyl-[protein] + ADP + H(+)</text>
        <dbReference type="Rhea" id="RHEA:46608"/>
        <dbReference type="Rhea" id="RHEA-COMP:11060"/>
        <dbReference type="Rhea" id="RHEA-COMP:11605"/>
        <dbReference type="ChEBI" id="CHEBI:15378"/>
        <dbReference type="ChEBI" id="CHEBI:30013"/>
        <dbReference type="ChEBI" id="CHEBI:30616"/>
        <dbReference type="ChEBI" id="CHEBI:61977"/>
        <dbReference type="ChEBI" id="CHEBI:456216"/>
        <dbReference type="EC" id="2.7.11.1"/>
    </reaction>
</comment>
<protein>
    <recommendedName>
        <fullName evidence="5">non-specific serine/threonine protein kinase</fullName>
        <ecNumber evidence="5">2.7.11.1</ecNumber>
    </recommendedName>
</protein>
<keyword evidence="6" id="KW-0723">Serine/threonine-protein kinase</keyword>
<dbReference type="GO" id="GO:0005524">
    <property type="term" value="F:ATP binding"/>
    <property type="evidence" value="ECO:0007669"/>
    <property type="project" value="UniProtKB-KW"/>
</dbReference>
<keyword evidence="10" id="KW-0418">Kinase</keyword>
<evidence type="ECO:0000259" key="19">
    <source>
        <dbReference type="PROSITE" id="PS50011"/>
    </source>
</evidence>
<keyword evidence="12" id="KW-0999">Mitochondrion inner membrane</keyword>
<evidence type="ECO:0000256" key="6">
    <source>
        <dbReference type="ARBA" id="ARBA00022527"/>
    </source>
</evidence>
<evidence type="ECO:0000313" key="22">
    <source>
        <dbReference type="Proteomes" id="UP000663854"/>
    </source>
</evidence>
<organism evidence="20 22">
    <name type="scientific">Rotaria sordida</name>
    <dbReference type="NCBI Taxonomy" id="392033"/>
    <lineage>
        <taxon>Eukaryota</taxon>
        <taxon>Metazoa</taxon>
        <taxon>Spiralia</taxon>
        <taxon>Gnathifera</taxon>
        <taxon>Rotifera</taxon>
        <taxon>Eurotatoria</taxon>
        <taxon>Bdelloidea</taxon>
        <taxon>Philodinida</taxon>
        <taxon>Philodinidae</taxon>
        <taxon>Rotaria</taxon>
    </lineage>
</organism>
<dbReference type="InterPro" id="IPR051511">
    <property type="entry name" value="MitoQC_Scaffold_Kinases"/>
</dbReference>
<evidence type="ECO:0000256" key="9">
    <source>
        <dbReference type="ARBA" id="ARBA00022741"/>
    </source>
</evidence>
<evidence type="ECO:0000256" key="4">
    <source>
        <dbReference type="ARBA" id="ARBA00004572"/>
    </source>
</evidence>
<keyword evidence="7" id="KW-0808">Transferase</keyword>
<evidence type="ECO:0000256" key="16">
    <source>
        <dbReference type="ARBA" id="ARBA00023128"/>
    </source>
</evidence>
<dbReference type="PROSITE" id="PS50011">
    <property type="entry name" value="PROTEIN_KINASE_DOM"/>
    <property type="match status" value="1"/>
</dbReference>
<name>A0A815UP75_9BILA</name>